<evidence type="ECO:0000256" key="8">
    <source>
        <dbReference type="ARBA" id="ARBA00023125"/>
    </source>
</evidence>
<accession>A0A222FPB2</accession>
<keyword evidence="8" id="KW-0238">DNA-binding</keyword>
<feature type="domain" description="HTH lysR-type" evidence="12">
    <location>
        <begin position="2"/>
        <end position="59"/>
    </location>
</feature>
<dbReference type="Pfam" id="PF00126">
    <property type="entry name" value="HTH_1"/>
    <property type="match status" value="1"/>
</dbReference>
<evidence type="ECO:0000313" key="14">
    <source>
        <dbReference type="Proteomes" id="UP000202440"/>
    </source>
</evidence>
<dbReference type="GO" id="GO:0009086">
    <property type="term" value="P:methionine biosynthetic process"/>
    <property type="evidence" value="ECO:0007669"/>
    <property type="project" value="UniProtKB-KW"/>
</dbReference>
<evidence type="ECO:0000256" key="10">
    <source>
        <dbReference type="ARBA" id="ARBA00023163"/>
    </source>
</evidence>
<dbReference type="GO" id="GO:0005737">
    <property type="term" value="C:cytoplasm"/>
    <property type="evidence" value="ECO:0007669"/>
    <property type="project" value="UniProtKB-SubCell"/>
</dbReference>
<dbReference type="OrthoDB" id="155872at2"/>
<dbReference type="PRINTS" id="PR00039">
    <property type="entry name" value="HTHLYSR"/>
</dbReference>
<comment type="subcellular location">
    <subcellularLocation>
        <location evidence="1">Cytoplasm</location>
    </subcellularLocation>
</comment>
<gene>
    <name evidence="13" type="ORF">CHH28_18595</name>
</gene>
<dbReference type="SUPFAM" id="SSF53850">
    <property type="entry name" value="Periplasmic binding protein-like II"/>
    <property type="match status" value="1"/>
</dbReference>
<dbReference type="InterPro" id="IPR037406">
    <property type="entry name" value="MetR_PBP2"/>
</dbReference>
<dbReference type="InterPro" id="IPR000847">
    <property type="entry name" value="LysR_HTH_N"/>
</dbReference>
<dbReference type="InterPro" id="IPR036390">
    <property type="entry name" value="WH_DNA-bd_sf"/>
</dbReference>
<sequence>MLDLKHLRTLVALRDGGTLVEAARRLHLTQSALSHQLKDLEERIGTQLFERKSKPLRFTRAGLEVLQLADSVLPQMRACERNLQKLAAGHSGRLHMAIECHSCFEWLMPAINEFRDHWPDVEIDLSTSFHFDPMPALLRGDIDLVVTSDPEEHPAIHYQPLFRYQSLLAVSRQHTLAQVKQISPQQLMEETLIHYPVQRSKLDVFTRFLDPAGITPAATRETELTLMMVQLVASGRGVACLPSWALHPYLDAQLVTACQLGEGIWPTLYAAVRTDQKDSHFIKDFIAQALETCLRDLPGVTAVEEL</sequence>
<keyword evidence="4" id="KW-0963">Cytoplasm</keyword>
<organism evidence="13 14">
    <name type="scientific">Bacterioplanes sanyensis</name>
    <dbReference type="NCBI Taxonomy" id="1249553"/>
    <lineage>
        <taxon>Bacteria</taxon>
        <taxon>Pseudomonadati</taxon>
        <taxon>Pseudomonadota</taxon>
        <taxon>Gammaproteobacteria</taxon>
        <taxon>Oceanospirillales</taxon>
        <taxon>Oceanospirillaceae</taxon>
        <taxon>Bacterioplanes</taxon>
    </lineage>
</organism>
<keyword evidence="11" id="KW-0486">Methionine biosynthesis</keyword>
<dbReference type="Proteomes" id="UP000202440">
    <property type="component" value="Chromosome"/>
</dbReference>
<evidence type="ECO:0000256" key="6">
    <source>
        <dbReference type="ARBA" id="ARBA00022605"/>
    </source>
</evidence>
<evidence type="ECO:0000259" key="12">
    <source>
        <dbReference type="PROSITE" id="PS50931"/>
    </source>
</evidence>
<dbReference type="GO" id="GO:0003700">
    <property type="term" value="F:DNA-binding transcription factor activity"/>
    <property type="evidence" value="ECO:0007669"/>
    <property type="project" value="InterPro"/>
</dbReference>
<dbReference type="InterPro" id="IPR036388">
    <property type="entry name" value="WH-like_DNA-bd_sf"/>
</dbReference>
<keyword evidence="10" id="KW-0804">Transcription</keyword>
<keyword evidence="14" id="KW-1185">Reference proteome</keyword>
<dbReference type="PANTHER" id="PTHR30126">
    <property type="entry name" value="HTH-TYPE TRANSCRIPTIONAL REGULATOR"/>
    <property type="match status" value="1"/>
</dbReference>
<comment type="similarity">
    <text evidence="2">Belongs to the LysR transcriptional regulatory family.</text>
</comment>
<evidence type="ECO:0000256" key="11">
    <source>
        <dbReference type="ARBA" id="ARBA00023167"/>
    </source>
</evidence>
<evidence type="ECO:0000256" key="1">
    <source>
        <dbReference type="ARBA" id="ARBA00004496"/>
    </source>
</evidence>
<evidence type="ECO:0000313" key="13">
    <source>
        <dbReference type="EMBL" id="ASP40552.1"/>
    </source>
</evidence>
<keyword evidence="6" id="KW-0028">Amino-acid biosynthesis</keyword>
<keyword evidence="9" id="KW-0010">Activator</keyword>
<reference evidence="13 14" key="1">
    <citation type="submission" date="2017-07" db="EMBL/GenBank/DDBJ databases">
        <title>Annotated genome sequence of Bacterioplanes sanyensis isolated from Red Sea.</title>
        <authorList>
            <person name="Rehman Z.U."/>
        </authorList>
    </citation>
    <scope>NUCLEOTIDE SEQUENCE [LARGE SCALE GENOMIC DNA]</scope>
    <source>
        <strain evidence="13 14">NV9</strain>
    </source>
</reference>
<keyword evidence="7" id="KW-0805">Transcription regulation</keyword>
<evidence type="ECO:0000256" key="2">
    <source>
        <dbReference type="ARBA" id="ARBA00009437"/>
    </source>
</evidence>
<dbReference type="Pfam" id="PF03466">
    <property type="entry name" value="LysR_substrate"/>
    <property type="match status" value="1"/>
</dbReference>
<proteinExistence type="inferred from homology"/>
<evidence type="ECO:0000256" key="4">
    <source>
        <dbReference type="ARBA" id="ARBA00022490"/>
    </source>
</evidence>
<dbReference type="PANTHER" id="PTHR30126:SF25">
    <property type="entry name" value="HTH-TYPE TRANSCRIPTIONAL REGULATOR METR"/>
    <property type="match status" value="1"/>
</dbReference>
<dbReference type="Gene3D" id="3.40.190.10">
    <property type="entry name" value="Periplasmic binding protein-like II"/>
    <property type="match status" value="1"/>
</dbReference>
<evidence type="ECO:0000256" key="5">
    <source>
        <dbReference type="ARBA" id="ARBA00022491"/>
    </source>
</evidence>
<name>A0A222FPB2_9GAMM</name>
<protein>
    <recommendedName>
        <fullName evidence="3">HTH-type transcriptional regulator MetR</fullName>
    </recommendedName>
</protein>
<evidence type="ECO:0000256" key="3">
    <source>
        <dbReference type="ARBA" id="ARBA00019365"/>
    </source>
</evidence>
<dbReference type="CDD" id="cd08441">
    <property type="entry name" value="PBP2_MetR"/>
    <property type="match status" value="1"/>
</dbReference>
<evidence type="ECO:0000256" key="7">
    <source>
        <dbReference type="ARBA" id="ARBA00023015"/>
    </source>
</evidence>
<dbReference type="PROSITE" id="PS50931">
    <property type="entry name" value="HTH_LYSR"/>
    <property type="match status" value="1"/>
</dbReference>
<dbReference type="EMBL" id="CP022530">
    <property type="protein sequence ID" value="ASP40552.1"/>
    <property type="molecule type" value="Genomic_DNA"/>
</dbReference>
<dbReference type="InterPro" id="IPR005119">
    <property type="entry name" value="LysR_subst-bd"/>
</dbReference>
<dbReference type="AlphaFoldDB" id="A0A222FPB2"/>
<dbReference type="SUPFAM" id="SSF46785">
    <property type="entry name" value="Winged helix' DNA-binding domain"/>
    <property type="match status" value="1"/>
</dbReference>
<dbReference type="GO" id="GO:0000976">
    <property type="term" value="F:transcription cis-regulatory region binding"/>
    <property type="evidence" value="ECO:0007669"/>
    <property type="project" value="TreeGrafter"/>
</dbReference>
<dbReference type="RefSeq" id="WP_094061714.1">
    <property type="nucleotide sequence ID" value="NZ_CP022530.1"/>
</dbReference>
<dbReference type="KEGG" id="bsan:CHH28_18595"/>
<evidence type="ECO:0000256" key="9">
    <source>
        <dbReference type="ARBA" id="ARBA00023159"/>
    </source>
</evidence>
<keyword evidence="5" id="KW-0678">Repressor</keyword>
<dbReference type="Gene3D" id="1.10.10.10">
    <property type="entry name" value="Winged helix-like DNA-binding domain superfamily/Winged helix DNA-binding domain"/>
    <property type="match status" value="1"/>
</dbReference>